<name>A0A0D8JT66_COCIM</name>
<dbReference type="OrthoDB" id="4205945at2759"/>
<dbReference type="GeneID" id="24163430"/>
<dbReference type="PANTHER" id="PTHR21310:SF37">
    <property type="entry name" value="AMINOGLYCOSIDE PHOSPHOTRANSFERASE DOMAIN-CONTAINING PROTEIN"/>
    <property type="match status" value="1"/>
</dbReference>
<evidence type="ECO:0000313" key="2">
    <source>
        <dbReference type="EMBL" id="KJF60136.1"/>
    </source>
</evidence>
<dbReference type="EMBL" id="GG704911">
    <property type="protein sequence ID" value="KJF60136.1"/>
    <property type="molecule type" value="Genomic_DNA"/>
</dbReference>
<dbReference type="PANTHER" id="PTHR21310">
    <property type="entry name" value="AMINOGLYCOSIDE PHOSPHOTRANSFERASE-RELATED-RELATED"/>
    <property type="match status" value="1"/>
</dbReference>
<dbReference type="InterPro" id="IPR011009">
    <property type="entry name" value="Kinase-like_dom_sf"/>
</dbReference>
<dbReference type="InterPro" id="IPR002575">
    <property type="entry name" value="Aminoglycoside_PTrfase"/>
</dbReference>
<reference evidence="3" key="2">
    <citation type="journal article" date="2010" name="Genome Res.">
        <title>Population genomic sequencing of Coccidioides fungi reveals recent hybridization and transposon control.</title>
        <authorList>
            <person name="Neafsey D.E."/>
            <person name="Barker B.M."/>
            <person name="Sharpton T.J."/>
            <person name="Stajich J.E."/>
            <person name="Park D.J."/>
            <person name="Whiston E."/>
            <person name="Hung C.-Y."/>
            <person name="McMahan C."/>
            <person name="White J."/>
            <person name="Sykes S."/>
            <person name="Heiman D."/>
            <person name="Young S."/>
            <person name="Zeng Q."/>
            <person name="Abouelleil A."/>
            <person name="Aftuck L."/>
            <person name="Bessette D."/>
            <person name="Brown A."/>
            <person name="FitzGerald M."/>
            <person name="Lui A."/>
            <person name="Macdonald J.P."/>
            <person name="Priest M."/>
            <person name="Orbach M.J."/>
            <person name="Galgiani J.N."/>
            <person name="Kirkland T.N."/>
            <person name="Cole G.T."/>
            <person name="Birren B.W."/>
            <person name="Henn M.R."/>
            <person name="Taylor J.W."/>
            <person name="Rounsley S.D."/>
        </authorList>
    </citation>
    <scope>GENOME REANNOTATION</scope>
    <source>
        <strain evidence="3">RS</strain>
    </source>
</reference>
<reference evidence="3" key="1">
    <citation type="journal article" date="2009" name="Genome Res.">
        <title>Comparative genomic analyses of the human fungal pathogens Coccidioides and their relatives.</title>
        <authorList>
            <person name="Sharpton T.J."/>
            <person name="Stajich J.E."/>
            <person name="Rounsley S.D."/>
            <person name="Gardner M.J."/>
            <person name="Wortman J.R."/>
            <person name="Jordar V.S."/>
            <person name="Maiti R."/>
            <person name="Kodira C.D."/>
            <person name="Neafsey D.E."/>
            <person name="Zeng Q."/>
            <person name="Hung C.-Y."/>
            <person name="McMahan C."/>
            <person name="Muszewska A."/>
            <person name="Grynberg M."/>
            <person name="Mandel M.A."/>
            <person name="Kellner E.M."/>
            <person name="Barker B.M."/>
            <person name="Galgiani J.N."/>
            <person name="Orbach M.J."/>
            <person name="Kirkland T.N."/>
            <person name="Cole G.T."/>
            <person name="Henn M.R."/>
            <person name="Birren B.W."/>
            <person name="Taylor J.W."/>
        </authorList>
    </citation>
    <scope>NUCLEOTIDE SEQUENCE [LARGE SCALE GENOMIC DNA]</scope>
    <source>
        <strain evidence="3">RS</strain>
    </source>
</reference>
<organism evidence="2 3">
    <name type="scientific">Coccidioides immitis (strain RS)</name>
    <name type="common">Valley fever fungus</name>
    <dbReference type="NCBI Taxonomy" id="246410"/>
    <lineage>
        <taxon>Eukaryota</taxon>
        <taxon>Fungi</taxon>
        <taxon>Dikarya</taxon>
        <taxon>Ascomycota</taxon>
        <taxon>Pezizomycotina</taxon>
        <taxon>Eurotiomycetes</taxon>
        <taxon>Eurotiomycetidae</taxon>
        <taxon>Onygenales</taxon>
        <taxon>Onygenaceae</taxon>
        <taxon>Coccidioides</taxon>
    </lineage>
</organism>
<dbReference type="Pfam" id="PF01636">
    <property type="entry name" value="APH"/>
    <property type="match status" value="1"/>
</dbReference>
<dbReference type="InterPro" id="IPR051678">
    <property type="entry name" value="AGP_Transferase"/>
</dbReference>
<proteinExistence type="predicted"/>
<dbReference type="OMA" id="NICCTVT"/>
<keyword evidence="3" id="KW-1185">Reference proteome</keyword>
<evidence type="ECO:0000259" key="1">
    <source>
        <dbReference type="Pfam" id="PF01636"/>
    </source>
</evidence>
<dbReference type="AlphaFoldDB" id="A0A0D8JT66"/>
<gene>
    <name evidence="2" type="ORF">CIMG_10791</name>
</gene>
<sequence>MDWDRLAEVKSQEFFIGWLQILSRESPALPLKLAGRHRSDSRPLKPQVSLPELTTYVPSSHLKTDSAWSSRFRTEKSRDEIAVLQFLKQRTRLPVPVVLGGGRWGLGPYIVTTFLEGTLLSKRLRDPTKESLSLDSNLSGSHLQKVYHGMARILLELAKPTFPAIGGLELDSGTWKVSKRPLTLNMNELVRVGNLPPSIFAKNTFQTASEYFQELATQQFLHLHHQRNDAVEDGHDCRKKYIARCLFRRIAREIQTEAGPFHLYCDDLRPSNVLTCDPDFMITGVIDWEFTYVAPAEFTYTAPWWLLLESPEAWESDLNAFLARYKPHLKLFLKVLRDCEGQQIRKGSIMESQHLSDRMAQSIENGLFGSALRRGKASCLTTFTGHFLTRSILALCAAWMIESLF</sequence>
<dbReference type="InParanoid" id="A0A0D8JT66"/>
<accession>A0A0D8JT66</accession>
<dbReference type="Proteomes" id="UP000001261">
    <property type="component" value="Unassembled WGS sequence"/>
</dbReference>
<feature type="domain" description="Aminoglycoside phosphotransferase" evidence="1">
    <location>
        <begin position="75"/>
        <end position="300"/>
    </location>
</feature>
<evidence type="ECO:0000313" key="3">
    <source>
        <dbReference type="Proteomes" id="UP000001261"/>
    </source>
</evidence>
<dbReference type="KEGG" id="cim:CIMG_10791"/>
<protein>
    <submittedName>
        <fullName evidence="2">Phosphotransferase enzyme family protein</fullName>
    </submittedName>
</protein>
<dbReference type="RefSeq" id="XP_012214321.1">
    <property type="nucleotide sequence ID" value="XM_012358898.1"/>
</dbReference>
<dbReference type="SUPFAM" id="SSF56112">
    <property type="entry name" value="Protein kinase-like (PK-like)"/>
    <property type="match status" value="1"/>
</dbReference>
<dbReference type="VEuPathDB" id="FungiDB:CIMG_10791"/>